<comment type="similarity">
    <text evidence="1">Belongs to the bacterial ring-hydroxylating dioxygenase beta subunit family.</text>
</comment>
<evidence type="ECO:0000313" key="4">
    <source>
        <dbReference type="Proteomes" id="UP000542125"/>
    </source>
</evidence>
<comment type="caution">
    <text evidence="3">The sequence shown here is derived from an EMBL/GenBank/DDBJ whole genome shotgun (WGS) entry which is preliminary data.</text>
</comment>
<dbReference type="InterPro" id="IPR032710">
    <property type="entry name" value="NTF2-like_dom_sf"/>
</dbReference>
<dbReference type="AlphaFoldDB" id="A0A7Y9ISI1"/>
<sequence>MSDRSDGQAAIDVIRREAMYLDEHRWTEWLDLYTDNCEYWMPMWRTEETLNADPQDGLSHIYYASRAGLDDRIARITSRKSPASRPLPRTCHVLGTELVVDRAEDSIAIRSSWSCHVVFPRHRDAHAFFGSYRHELERSEQGWRIRKKHIVLMNDYIPTLLDIYCV</sequence>
<dbReference type="PANTHER" id="PTHR41534:SF1">
    <property type="entry name" value="BLR3401 PROTEIN"/>
    <property type="match status" value="1"/>
</dbReference>
<proteinExistence type="inferred from homology"/>
<organism evidence="3 4">
    <name type="scientific">Pigmentiphaga litoralis</name>
    <dbReference type="NCBI Taxonomy" id="516702"/>
    <lineage>
        <taxon>Bacteria</taxon>
        <taxon>Pseudomonadati</taxon>
        <taxon>Pseudomonadota</taxon>
        <taxon>Betaproteobacteria</taxon>
        <taxon>Burkholderiales</taxon>
        <taxon>Alcaligenaceae</taxon>
        <taxon>Pigmentiphaga</taxon>
    </lineage>
</organism>
<dbReference type="InterPro" id="IPR000391">
    <property type="entry name" value="Rng_hydr_dOase-bsu"/>
</dbReference>
<dbReference type="Gene3D" id="3.10.450.50">
    <property type="match status" value="1"/>
</dbReference>
<evidence type="ECO:0000313" key="3">
    <source>
        <dbReference type="EMBL" id="NYE81803.1"/>
    </source>
</evidence>
<dbReference type="Proteomes" id="UP000542125">
    <property type="component" value="Unassembled WGS sequence"/>
</dbReference>
<dbReference type="EMBL" id="JACBYR010000001">
    <property type="protein sequence ID" value="NYE81803.1"/>
    <property type="molecule type" value="Genomic_DNA"/>
</dbReference>
<dbReference type="CDD" id="cd00667">
    <property type="entry name" value="ring_hydroxylating_dioxygenases_beta"/>
    <property type="match status" value="1"/>
</dbReference>
<keyword evidence="2" id="KW-0560">Oxidoreductase</keyword>
<evidence type="ECO:0000256" key="2">
    <source>
        <dbReference type="ARBA" id="ARBA00023002"/>
    </source>
</evidence>
<dbReference type="SUPFAM" id="SSF54427">
    <property type="entry name" value="NTF2-like"/>
    <property type="match status" value="1"/>
</dbReference>
<dbReference type="GO" id="GO:0051213">
    <property type="term" value="F:dioxygenase activity"/>
    <property type="evidence" value="ECO:0007669"/>
    <property type="project" value="UniProtKB-KW"/>
</dbReference>
<dbReference type="RefSeq" id="WP_179584098.1">
    <property type="nucleotide sequence ID" value="NZ_JACBYR010000001.1"/>
</dbReference>
<name>A0A7Y9ISI1_9BURK</name>
<dbReference type="PANTHER" id="PTHR41534">
    <property type="entry name" value="BLR3401 PROTEIN"/>
    <property type="match status" value="1"/>
</dbReference>
<dbReference type="GO" id="GO:0019380">
    <property type="term" value="P:3-phenylpropionate catabolic process"/>
    <property type="evidence" value="ECO:0007669"/>
    <property type="project" value="TreeGrafter"/>
</dbReference>
<keyword evidence="3" id="KW-0223">Dioxygenase</keyword>
<gene>
    <name evidence="3" type="ORF">FHW18_001074</name>
</gene>
<reference evidence="3 4" key="1">
    <citation type="submission" date="2020-07" db="EMBL/GenBank/DDBJ databases">
        <title>Genomic Encyclopedia of Type Strains, Phase IV (KMG-V): Genome sequencing to study the core and pangenomes of soil and plant-associated prokaryotes.</title>
        <authorList>
            <person name="Whitman W."/>
        </authorList>
    </citation>
    <scope>NUCLEOTIDE SEQUENCE [LARGE SCALE GENOMIC DNA]</scope>
    <source>
        <strain evidence="3 4">SAS40</strain>
    </source>
</reference>
<keyword evidence="4" id="KW-1185">Reference proteome</keyword>
<evidence type="ECO:0000256" key="1">
    <source>
        <dbReference type="ARBA" id="ARBA00009570"/>
    </source>
</evidence>
<protein>
    <submittedName>
        <fullName evidence="3">3-phenylpropionate/cinnamic acid dioxygenase small subunit</fullName>
    </submittedName>
</protein>
<accession>A0A7Y9ISI1</accession>
<dbReference type="Pfam" id="PF00866">
    <property type="entry name" value="Ring_hydroxyl_B"/>
    <property type="match status" value="1"/>
</dbReference>